<dbReference type="EMBL" id="NGJK01000035">
    <property type="protein sequence ID" value="RAP03176.1"/>
    <property type="molecule type" value="Genomic_DNA"/>
</dbReference>
<sequence>MDIESLKELEYKNMELNKKIYQRNNKADDILDFYPMFKLKEPYTSYYSDTFNRLKPYQLLPFFENIIFDLKPLSTEQDFYKYYGMSLEQIMELHDKGIIHFRIPSFMSFEDVKTDYLDDILFQNPPTTLWANYYYGLCNNTQEKLNDIDKLFTNNKYAFGNEYLSDSGYSDPLTIIAMDLINGNSNKFNLFSNDLYKKITELKFNKLWSCGFNEIVDSLKPLLNKGHGRLDWAYVYSTIYSSFLSDPILNSLNGTHMVDHRLKEISSDMALRDFNKMGLDIKLTDIDIKNNLFLSKDIAKTVGDTIEIPLLYTFEDYDSYDFNGPIKALKSLEDTVNKNNHEKIIDLTDILRNELYESGKIVEDIRNSNSNRWLSSCW</sequence>
<reference evidence="1 2" key="1">
    <citation type="submission" date="2017-05" db="EMBL/GenBank/DDBJ databases">
        <title>Host range expansion of the Methanosphaera genus to humans and monogastric animals involves recent and extensive reduction in genome content.</title>
        <authorList>
            <person name="Hoedt E.C."/>
            <person name="Volmer J.G."/>
            <person name="Parks D.H."/>
            <person name="Rosewarne C.P."/>
            <person name="Denman S.E."/>
            <person name="Mcsweeney C.S."/>
            <person name="O Cuiv P."/>
            <person name="Hugenholtz P."/>
            <person name="Tyson G.W."/>
            <person name="Morrison M."/>
        </authorList>
    </citation>
    <scope>NUCLEOTIDE SEQUENCE [LARGE SCALE GENOMIC DNA]</scope>
    <source>
        <strain evidence="1 2">PA5</strain>
    </source>
</reference>
<feature type="non-terminal residue" evidence="1">
    <location>
        <position position="378"/>
    </location>
</feature>
<proteinExistence type="predicted"/>
<dbReference type="RefSeq" id="WP_146737666.1">
    <property type="nucleotide sequence ID" value="NZ_NGJK01000035.1"/>
</dbReference>
<accession>A0A328Q6F7</accession>
<protein>
    <submittedName>
        <fullName evidence="1">Uncharacterized protein</fullName>
    </submittedName>
</protein>
<gene>
    <name evidence="1" type="ORF">CA615_03605</name>
</gene>
<evidence type="ECO:0000313" key="2">
    <source>
        <dbReference type="Proteomes" id="UP000248557"/>
    </source>
</evidence>
<dbReference type="AlphaFoldDB" id="A0A328Q6F7"/>
<organism evidence="1 2">
    <name type="scientific">Methanosphaera stadtmanae</name>
    <dbReference type="NCBI Taxonomy" id="2317"/>
    <lineage>
        <taxon>Archaea</taxon>
        <taxon>Methanobacteriati</taxon>
        <taxon>Methanobacteriota</taxon>
        <taxon>Methanomada group</taxon>
        <taxon>Methanobacteria</taxon>
        <taxon>Methanobacteriales</taxon>
        <taxon>Methanobacteriaceae</taxon>
        <taxon>Methanosphaera</taxon>
    </lineage>
</organism>
<dbReference type="Proteomes" id="UP000248557">
    <property type="component" value="Unassembled WGS sequence"/>
</dbReference>
<comment type="caution">
    <text evidence="1">The sequence shown here is derived from an EMBL/GenBank/DDBJ whole genome shotgun (WGS) entry which is preliminary data.</text>
</comment>
<evidence type="ECO:0000313" key="1">
    <source>
        <dbReference type="EMBL" id="RAP03176.1"/>
    </source>
</evidence>
<name>A0A328Q6F7_9EURY</name>